<protein>
    <submittedName>
        <fullName evidence="2">Uncharacterized protein</fullName>
    </submittedName>
</protein>
<feature type="region of interest" description="Disordered" evidence="1">
    <location>
        <begin position="1"/>
        <end position="60"/>
    </location>
</feature>
<accession>A0A841CXV4</accession>
<feature type="compositionally biased region" description="Acidic residues" evidence="1">
    <location>
        <begin position="1"/>
        <end position="10"/>
    </location>
</feature>
<keyword evidence="3" id="KW-1185">Reference proteome</keyword>
<evidence type="ECO:0000313" key="2">
    <source>
        <dbReference type="EMBL" id="MBB5963222.1"/>
    </source>
</evidence>
<dbReference type="RefSeq" id="WP_184941182.1">
    <property type="nucleotide sequence ID" value="NZ_BAAAWZ010000001.1"/>
</dbReference>
<sequence length="60" mass="6446">MTEQEQDGLEAPESRDGLPVAGERQSPLAQSPDAEPEGDAEPGAERDWLPPEGQSPDDME</sequence>
<comment type="caution">
    <text evidence="2">The sequence shown here is derived from an EMBL/GenBank/DDBJ whole genome shotgun (WGS) entry which is preliminary data.</text>
</comment>
<dbReference type="Proteomes" id="UP000562352">
    <property type="component" value="Unassembled WGS sequence"/>
</dbReference>
<evidence type="ECO:0000313" key="3">
    <source>
        <dbReference type="Proteomes" id="UP000562352"/>
    </source>
</evidence>
<organism evidence="2 3">
    <name type="scientific">Planomonospora venezuelensis</name>
    <dbReference type="NCBI Taxonomy" id="1999"/>
    <lineage>
        <taxon>Bacteria</taxon>
        <taxon>Bacillati</taxon>
        <taxon>Actinomycetota</taxon>
        <taxon>Actinomycetes</taxon>
        <taxon>Streptosporangiales</taxon>
        <taxon>Streptosporangiaceae</taxon>
        <taxon>Planomonospora</taxon>
    </lineage>
</organism>
<reference evidence="2 3" key="1">
    <citation type="submission" date="2020-08" db="EMBL/GenBank/DDBJ databases">
        <title>Genomic Encyclopedia of Type Strains, Phase III (KMG-III): the genomes of soil and plant-associated and newly described type strains.</title>
        <authorList>
            <person name="Whitman W."/>
        </authorList>
    </citation>
    <scope>NUCLEOTIDE SEQUENCE [LARGE SCALE GENOMIC DNA]</scope>
    <source>
        <strain evidence="2 3">CECT 3303</strain>
    </source>
</reference>
<name>A0A841CXV4_PLAVE</name>
<dbReference type="AlphaFoldDB" id="A0A841CXV4"/>
<evidence type="ECO:0000256" key="1">
    <source>
        <dbReference type="SAM" id="MobiDB-lite"/>
    </source>
</evidence>
<dbReference type="EMBL" id="JACHJJ010000006">
    <property type="protein sequence ID" value="MBB5963222.1"/>
    <property type="molecule type" value="Genomic_DNA"/>
</dbReference>
<gene>
    <name evidence="2" type="ORF">FHS22_002496</name>
</gene>
<proteinExistence type="predicted"/>